<gene>
    <name evidence="1" type="ORF">ACG00X_23500</name>
</gene>
<reference evidence="1 2" key="1">
    <citation type="submission" date="2024-09" db="EMBL/GenBank/DDBJ databases">
        <title>Novel species of the genus Pelomonas and Roseateles isolated from streams.</title>
        <authorList>
            <person name="Lu H."/>
        </authorList>
    </citation>
    <scope>NUCLEOTIDE SEQUENCE [LARGE SCALE GENOMIC DNA]</scope>
    <source>
        <strain evidence="1 2">BYS96W</strain>
    </source>
</reference>
<evidence type="ECO:0000313" key="2">
    <source>
        <dbReference type="Proteomes" id="UP001606305"/>
    </source>
</evidence>
<name>A0ABW7GCW1_9BURK</name>
<evidence type="ECO:0000313" key="1">
    <source>
        <dbReference type="EMBL" id="MFG6459802.1"/>
    </source>
</evidence>
<protein>
    <submittedName>
        <fullName evidence="1">Uncharacterized protein</fullName>
    </submittedName>
</protein>
<dbReference type="RefSeq" id="WP_394492188.1">
    <property type="nucleotide sequence ID" value="NZ_JBIGIA010000032.1"/>
</dbReference>
<organism evidence="1 2">
    <name type="scientific">Pelomonas nitida</name>
    <dbReference type="NCBI Taxonomy" id="3299027"/>
    <lineage>
        <taxon>Bacteria</taxon>
        <taxon>Pseudomonadati</taxon>
        <taxon>Pseudomonadota</taxon>
        <taxon>Betaproteobacteria</taxon>
        <taxon>Burkholderiales</taxon>
        <taxon>Sphaerotilaceae</taxon>
        <taxon>Roseateles</taxon>
    </lineage>
</organism>
<comment type="caution">
    <text evidence="1">The sequence shown here is derived from an EMBL/GenBank/DDBJ whole genome shotgun (WGS) entry which is preliminary data.</text>
</comment>
<dbReference type="Proteomes" id="UP001606305">
    <property type="component" value="Unassembled WGS sequence"/>
</dbReference>
<accession>A0ABW7GCW1</accession>
<keyword evidence="2" id="KW-1185">Reference proteome</keyword>
<sequence length="171" mass="18861">MQLPTPTDLQAPAKVRPTVLVLGLEGTLYTALDGPLAPRPFLFAFLEVCQELFDRIVVFPDDLERFRRIASALVDTGAAPAWFLDVECMSWDGQTRDLAALCLTGIRQAFVIDAGDQHVARGWPVEREKVSGFSGARRDGDLLRVVDCLQFDIARRPFDRNGAAQCSVSVP</sequence>
<proteinExistence type="predicted"/>
<dbReference type="EMBL" id="JBIGIA010000032">
    <property type="protein sequence ID" value="MFG6459802.1"/>
    <property type="molecule type" value="Genomic_DNA"/>
</dbReference>